<accession>A0AAP6BI96</accession>
<dbReference type="Pfam" id="PF04072">
    <property type="entry name" value="LCM"/>
    <property type="match status" value="1"/>
</dbReference>
<dbReference type="InterPro" id="IPR029063">
    <property type="entry name" value="SAM-dependent_MTases_sf"/>
</dbReference>
<evidence type="ECO:0000256" key="2">
    <source>
        <dbReference type="ARBA" id="ARBA00008138"/>
    </source>
</evidence>
<organism evidence="7 10">
    <name type="scientific">Streptomyces acidiscabies</name>
    <dbReference type="NCBI Taxonomy" id="42234"/>
    <lineage>
        <taxon>Bacteria</taxon>
        <taxon>Bacillati</taxon>
        <taxon>Actinomycetota</taxon>
        <taxon>Actinomycetes</taxon>
        <taxon>Kitasatosporales</taxon>
        <taxon>Streptomycetaceae</taxon>
        <taxon>Streptomyces</taxon>
    </lineage>
</organism>
<evidence type="ECO:0000256" key="3">
    <source>
        <dbReference type="ARBA" id="ARBA00022603"/>
    </source>
</evidence>
<keyword evidence="5 6" id="KW-0949">S-adenosyl-L-methionine</keyword>
<dbReference type="InterPro" id="IPR011610">
    <property type="entry name" value="SAM_mthyl_Trfase_ML2640-like"/>
</dbReference>
<comment type="similarity">
    <text evidence="2 6">Belongs to the UPF0677 family.</text>
</comment>
<evidence type="ECO:0000313" key="8">
    <source>
        <dbReference type="EMBL" id="MDX3022134.1"/>
    </source>
</evidence>
<protein>
    <recommendedName>
        <fullName evidence="6">S-adenosyl-L-methionine-dependent methyltransferase</fullName>
        <ecNumber evidence="6">2.1.1.-</ecNumber>
    </recommendedName>
</protein>
<dbReference type="RefSeq" id="WP_029184622.1">
    <property type="nucleotide sequence ID" value="NZ_BCMK01000008.1"/>
</dbReference>
<keyword evidence="3 6" id="KW-0489">Methyltransferase</keyword>
<proteinExistence type="inferred from homology"/>
<evidence type="ECO:0000256" key="4">
    <source>
        <dbReference type="ARBA" id="ARBA00022679"/>
    </source>
</evidence>
<dbReference type="GO" id="GO:0008168">
    <property type="term" value="F:methyltransferase activity"/>
    <property type="evidence" value="ECO:0007669"/>
    <property type="project" value="UniProtKB-UniRule"/>
</dbReference>
<gene>
    <name evidence="7" type="ORF">PV399_36840</name>
    <name evidence="8" type="ORF">PV666_30235</name>
</gene>
<evidence type="ECO:0000313" key="9">
    <source>
        <dbReference type="Proteomes" id="UP001272987"/>
    </source>
</evidence>
<dbReference type="InterPro" id="IPR007213">
    <property type="entry name" value="Ppm1/Ppm2/Tcmp"/>
</dbReference>
<evidence type="ECO:0000313" key="7">
    <source>
        <dbReference type="EMBL" id="MDX2965250.1"/>
    </source>
</evidence>
<comment type="caution">
    <text evidence="7">The sequence shown here is derived from an EMBL/GenBank/DDBJ whole genome shotgun (WGS) entry which is preliminary data.</text>
</comment>
<dbReference type="EC" id="2.1.1.-" evidence="6"/>
<evidence type="ECO:0000256" key="1">
    <source>
        <dbReference type="ARBA" id="ARBA00003907"/>
    </source>
</evidence>
<dbReference type="PROSITE" id="PS51257">
    <property type="entry name" value="PROKAR_LIPOPROTEIN"/>
    <property type="match status" value="1"/>
</dbReference>
<reference evidence="7 9" key="1">
    <citation type="journal article" date="2023" name="Microb. Genom.">
        <title>Mesoterricola silvestris gen. nov., sp. nov., Mesoterricola sediminis sp. nov., Geothrix oryzae sp. nov., Geothrix edaphica sp. nov., Geothrix rubra sp. nov., and Geothrix limicola sp. nov., six novel members of Acidobacteriota isolated from soils.</title>
        <authorList>
            <person name="Weisberg A.J."/>
            <person name="Pearce E."/>
            <person name="Kramer C.G."/>
            <person name="Chang J.H."/>
            <person name="Clarke C.R."/>
        </authorList>
    </citation>
    <scope>NUCLEOTIDE SEQUENCE</scope>
    <source>
        <strain evidence="8 9">NB05-1H</strain>
        <strain evidence="7">NRRL_B-16521</strain>
    </source>
</reference>
<keyword evidence="4 7" id="KW-0808">Transferase</keyword>
<name>A0AAP6BI96_9ACTN</name>
<sequence length="293" mass="32405">MPKNSVAAQTALGPMVIAACEQYLPASRRVLDDDLAVRFLPLGLRTVVAACRWRPVRRLLQSATDQKGVGLWAEVLARKRFADDQVRAALGAGIRQFVFLGAGLDTRAYRLVTAPDARVVEVDLPANIVHKRRRLEAVYGRVPAHVVLVPVDFQTDDLAGSLAAHGLRLGEEPTMVVWEAVTQYLTEEGVRRTLAFLAGATPGSCLIFTYVLRDFLDGTDFHGAEGAYRDFVAKRPIWRFGLAPYDVRPLLEEYGWAEREQAGAGEYSARYLQPAGRDVPVSGIERFVRAEKT</sequence>
<dbReference type="PANTHER" id="PTHR43619">
    <property type="entry name" value="S-ADENOSYL-L-METHIONINE-DEPENDENT METHYLTRANSFERASE YKTD-RELATED"/>
    <property type="match status" value="1"/>
</dbReference>
<dbReference type="AlphaFoldDB" id="A0AAP6BI96"/>
<keyword evidence="9" id="KW-1185">Reference proteome</keyword>
<evidence type="ECO:0000256" key="5">
    <source>
        <dbReference type="ARBA" id="ARBA00022691"/>
    </source>
</evidence>
<dbReference type="EMBL" id="JARAWP010000019">
    <property type="protein sequence ID" value="MDX3022134.1"/>
    <property type="molecule type" value="Genomic_DNA"/>
</dbReference>
<dbReference type="NCBIfam" id="TIGR00027">
    <property type="entry name" value="mthyl_TIGR00027"/>
    <property type="match status" value="1"/>
</dbReference>
<evidence type="ECO:0000313" key="10">
    <source>
        <dbReference type="Proteomes" id="UP001282288"/>
    </source>
</evidence>
<dbReference type="EMBL" id="JARAWC010000039">
    <property type="protein sequence ID" value="MDX2965250.1"/>
    <property type="molecule type" value="Genomic_DNA"/>
</dbReference>
<dbReference type="Proteomes" id="UP001272987">
    <property type="component" value="Unassembled WGS sequence"/>
</dbReference>
<dbReference type="SUPFAM" id="SSF53335">
    <property type="entry name" value="S-adenosyl-L-methionine-dependent methyltransferases"/>
    <property type="match status" value="1"/>
</dbReference>
<dbReference type="Proteomes" id="UP001282288">
    <property type="component" value="Unassembled WGS sequence"/>
</dbReference>
<dbReference type="GeneID" id="69809356"/>
<dbReference type="GO" id="GO:0032259">
    <property type="term" value="P:methylation"/>
    <property type="evidence" value="ECO:0007669"/>
    <property type="project" value="UniProtKB-KW"/>
</dbReference>
<dbReference type="PANTHER" id="PTHR43619:SF2">
    <property type="entry name" value="S-ADENOSYL-L-METHIONINE-DEPENDENT METHYLTRANSFERASES SUPERFAMILY PROTEIN"/>
    <property type="match status" value="1"/>
</dbReference>
<dbReference type="Gene3D" id="3.40.50.150">
    <property type="entry name" value="Vaccinia Virus protein VP39"/>
    <property type="match status" value="1"/>
</dbReference>
<comment type="function">
    <text evidence="1 6">Exhibits S-adenosyl-L-methionine-dependent methyltransferase activity.</text>
</comment>
<evidence type="ECO:0000256" key="6">
    <source>
        <dbReference type="RuleBase" id="RU362030"/>
    </source>
</evidence>